<evidence type="ECO:0000313" key="3">
    <source>
        <dbReference type="Proteomes" id="UP000230837"/>
    </source>
</evidence>
<dbReference type="InterPro" id="IPR058596">
    <property type="entry name" value="TraC-like_dom"/>
</dbReference>
<accession>A0A2M7INV7</accession>
<dbReference type="Proteomes" id="UP000230837">
    <property type="component" value="Unassembled WGS sequence"/>
</dbReference>
<proteinExistence type="predicted"/>
<dbReference type="EMBL" id="PFHR01000102">
    <property type="protein sequence ID" value="PIW97016.1"/>
    <property type="molecule type" value="Genomic_DNA"/>
</dbReference>
<organism evidence="2 3">
    <name type="scientific">Candidatus Kaiserbacteria bacterium CG_4_8_14_3_um_filter_38_9</name>
    <dbReference type="NCBI Taxonomy" id="1974599"/>
    <lineage>
        <taxon>Bacteria</taxon>
        <taxon>Candidatus Kaiseribacteriota</taxon>
    </lineage>
</organism>
<gene>
    <name evidence="2" type="ORF">COZ82_01850</name>
</gene>
<dbReference type="AlphaFoldDB" id="A0A2M7INV7"/>
<dbReference type="Pfam" id="PF26593">
    <property type="entry name" value="TraC-like"/>
    <property type="match status" value="1"/>
</dbReference>
<evidence type="ECO:0000313" key="2">
    <source>
        <dbReference type="EMBL" id="PIW97016.1"/>
    </source>
</evidence>
<comment type="caution">
    <text evidence="2">The sequence shown here is derived from an EMBL/GenBank/DDBJ whole genome shotgun (WGS) entry which is preliminary data.</text>
</comment>
<feature type="domain" description="TraC-like" evidence="1">
    <location>
        <begin position="25"/>
        <end position="126"/>
    </location>
</feature>
<protein>
    <recommendedName>
        <fullName evidence="1">TraC-like domain-containing protein</fullName>
    </recommendedName>
</protein>
<sequence>MANKNSPTQDFVPIRDVKDGIVILKSGQLCKILLASSVNFALKSLDEQKAILFQFQNFLNTLDFSLQIYVQSRRLNIEPYIATLLEQQSNQDNDLMRIQLREYIEFIRSFTTEVDVMTKNFFVVIPYTAPIIDFKKNFVNLLSSGKKIVQEKTIEEERLQLEQRQAVVEQGLNRIGVRTIVLNKDELVELFYHIYNPEDITGSAPMIQ</sequence>
<name>A0A2M7INV7_9BACT</name>
<evidence type="ECO:0000259" key="1">
    <source>
        <dbReference type="Pfam" id="PF26593"/>
    </source>
</evidence>
<reference evidence="3" key="1">
    <citation type="submission" date="2017-09" db="EMBL/GenBank/DDBJ databases">
        <title>Depth-based differentiation of microbial function through sediment-hosted aquifers and enrichment of novel symbionts in the deep terrestrial subsurface.</title>
        <authorList>
            <person name="Probst A.J."/>
            <person name="Ladd B."/>
            <person name="Jarett J.K."/>
            <person name="Geller-Mcgrath D.E."/>
            <person name="Sieber C.M.K."/>
            <person name="Emerson J.B."/>
            <person name="Anantharaman K."/>
            <person name="Thomas B.C."/>
            <person name="Malmstrom R."/>
            <person name="Stieglmeier M."/>
            <person name="Klingl A."/>
            <person name="Woyke T."/>
            <person name="Ryan C.M."/>
            <person name="Banfield J.F."/>
        </authorList>
    </citation>
    <scope>NUCLEOTIDE SEQUENCE [LARGE SCALE GENOMIC DNA]</scope>
</reference>